<feature type="domain" description="Transglutaminase-like" evidence="5">
    <location>
        <begin position="151"/>
        <end position="206"/>
    </location>
</feature>
<dbReference type="PANTHER" id="PTHR12143">
    <property type="entry name" value="PEPTIDE N-GLYCANASE PNGASE -RELATED"/>
    <property type="match status" value="1"/>
</dbReference>
<dbReference type="PANTHER" id="PTHR12143:SF19">
    <property type="entry name" value="PEPTIDE-N(4)-(N-ACETYL-BETA-GLUCOSAMINYL)ASPARAGINE AMIDASE"/>
    <property type="match status" value="1"/>
</dbReference>
<dbReference type="SMART" id="SM00460">
    <property type="entry name" value="TGc"/>
    <property type="match status" value="1"/>
</dbReference>
<organism evidence="6 7">
    <name type="scientific">Monoraphidium neglectum</name>
    <dbReference type="NCBI Taxonomy" id="145388"/>
    <lineage>
        <taxon>Eukaryota</taxon>
        <taxon>Viridiplantae</taxon>
        <taxon>Chlorophyta</taxon>
        <taxon>core chlorophytes</taxon>
        <taxon>Chlorophyceae</taxon>
        <taxon>CS clade</taxon>
        <taxon>Sphaeropleales</taxon>
        <taxon>Selenastraceae</taxon>
        <taxon>Monoraphidium</taxon>
    </lineage>
</organism>
<feature type="compositionally biased region" description="Gly residues" evidence="4">
    <location>
        <begin position="488"/>
        <end position="504"/>
    </location>
</feature>
<keyword evidence="2" id="KW-0479">Metal-binding</keyword>
<dbReference type="STRING" id="145388.A0A0D2MA64"/>
<evidence type="ECO:0000256" key="4">
    <source>
        <dbReference type="SAM" id="MobiDB-lite"/>
    </source>
</evidence>
<dbReference type="OrthoDB" id="409136at2759"/>
<dbReference type="InterPro" id="IPR038765">
    <property type="entry name" value="Papain-like_cys_pep_sf"/>
</dbReference>
<reference evidence="6 7" key="1">
    <citation type="journal article" date="2013" name="BMC Genomics">
        <title>Reconstruction of the lipid metabolism for the microalga Monoraphidium neglectum from its genome sequence reveals characteristics suitable for biofuel production.</title>
        <authorList>
            <person name="Bogen C."/>
            <person name="Al-Dilaimi A."/>
            <person name="Albersmeier A."/>
            <person name="Wichmann J."/>
            <person name="Grundmann M."/>
            <person name="Rupp O."/>
            <person name="Lauersen K.J."/>
            <person name="Blifernez-Klassen O."/>
            <person name="Kalinowski J."/>
            <person name="Goesmann A."/>
            <person name="Mussgnug J.H."/>
            <person name="Kruse O."/>
        </authorList>
    </citation>
    <scope>NUCLEOTIDE SEQUENCE [LARGE SCALE GENOMIC DNA]</scope>
    <source>
        <strain evidence="6 7">SAG 48.87</strain>
    </source>
</reference>
<dbReference type="Gene3D" id="3.10.620.30">
    <property type="match status" value="1"/>
</dbReference>
<feature type="compositionally biased region" description="Low complexity" evidence="4">
    <location>
        <begin position="344"/>
        <end position="353"/>
    </location>
</feature>
<evidence type="ECO:0000259" key="5">
    <source>
        <dbReference type="SMART" id="SM00460"/>
    </source>
</evidence>
<feature type="region of interest" description="Disordered" evidence="4">
    <location>
        <begin position="635"/>
        <end position="661"/>
    </location>
</feature>
<evidence type="ECO:0000313" key="7">
    <source>
        <dbReference type="Proteomes" id="UP000054498"/>
    </source>
</evidence>
<comment type="similarity">
    <text evidence="1">Belongs to the transglutaminase-like superfamily. PNGase family.</text>
</comment>
<feature type="region of interest" description="Disordered" evidence="4">
    <location>
        <begin position="591"/>
        <end position="610"/>
    </location>
</feature>
<name>A0A0D2MA64_9CHLO</name>
<accession>A0A0D2MA64</accession>
<dbReference type="Gene3D" id="2.20.25.10">
    <property type="match status" value="1"/>
</dbReference>
<dbReference type="GeneID" id="25740690"/>
<dbReference type="EC" id="3.5.1.52" evidence="6"/>
<dbReference type="GO" id="GO:0006516">
    <property type="term" value="P:glycoprotein catabolic process"/>
    <property type="evidence" value="ECO:0007669"/>
    <property type="project" value="TreeGrafter"/>
</dbReference>
<dbReference type="Proteomes" id="UP000054498">
    <property type="component" value="Unassembled WGS sequence"/>
</dbReference>
<protein>
    <submittedName>
        <fullName evidence="6">Peptide-N4-(N-acetyl-beta-glucosaminyl) asparagine amidase</fullName>
        <ecNumber evidence="6">3.5.1.52</ecNumber>
    </submittedName>
</protein>
<feature type="region of interest" description="Disordered" evidence="4">
    <location>
        <begin position="309"/>
        <end position="373"/>
    </location>
</feature>
<feature type="compositionally biased region" description="Gly residues" evidence="4">
    <location>
        <begin position="354"/>
        <end position="363"/>
    </location>
</feature>
<feature type="compositionally biased region" description="Low complexity" evidence="4">
    <location>
        <begin position="591"/>
        <end position="604"/>
    </location>
</feature>
<feature type="compositionally biased region" description="Low complexity" evidence="4">
    <location>
        <begin position="316"/>
        <end position="328"/>
    </location>
</feature>
<evidence type="ECO:0000313" key="6">
    <source>
        <dbReference type="EMBL" id="KIZ00150.1"/>
    </source>
</evidence>
<proteinExistence type="inferred from homology"/>
<dbReference type="EMBL" id="KK101639">
    <property type="protein sequence ID" value="KIZ00150.1"/>
    <property type="molecule type" value="Genomic_DNA"/>
</dbReference>
<evidence type="ECO:0000256" key="3">
    <source>
        <dbReference type="ARBA" id="ARBA00022833"/>
    </source>
</evidence>
<dbReference type="GO" id="GO:0000224">
    <property type="term" value="F:peptide-N4-(N-acetyl-beta-glucosaminyl)asparagine amidase activity"/>
    <property type="evidence" value="ECO:0007669"/>
    <property type="project" value="UniProtKB-EC"/>
</dbReference>
<feature type="compositionally biased region" description="Low complexity" evidence="4">
    <location>
        <begin position="635"/>
        <end position="657"/>
    </location>
</feature>
<dbReference type="RefSeq" id="XP_013899169.1">
    <property type="nucleotide sequence ID" value="XM_014043715.1"/>
</dbReference>
<dbReference type="GO" id="GO:0046872">
    <property type="term" value="F:metal ion binding"/>
    <property type="evidence" value="ECO:0007669"/>
    <property type="project" value="UniProtKB-KW"/>
</dbReference>
<keyword evidence="6" id="KW-0378">Hydrolase</keyword>
<dbReference type="GO" id="GO:0005634">
    <property type="term" value="C:nucleus"/>
    <property type="evidence" value="ECO:0007669"/>
    <property type="project" value="TreeGrafter"/>
</dbReference>
<sequence length="779" mass="79565">MDSDAALAALLQLEEQQQAAIVAAIERDLHKCRSCEDPGAQAAALEAMPLARLREEARAAVALNRGLGASMELGETEILVQNMAQWFKGSFFSWMGTSAPCEACGGTAESQSMLEPLPEEAAAGAGRVEAFVCAACGAVLRFPRYTDPRKLLVTRKGRCGEWAHTFLLLLRAAGLDARHVHDHADHVWVEFYSHHLGRWVHVDPCETAFDTPLLYEQGWGKKYGLVISSGVHGIADTTRRYSKDHSVALQRRREDESLSAITDEFIARLVASVNQRLRADMQTQQRNDLIVRDLAEAMQLMMPELSIRKRRKDKAAAPAGAADGQQAGETRAAPVLPGRLSGPAAWRTARGEAGAAGAGGGAPNGPRAAPPAGTPYELVKPGAAVLAPLYAAAGQLFGSEGAACRASGQNGRGEGAALLFDGSPATKWLDFGGGGAGGQAWVELRLPAAAGAAVVAHYSLVSAGDCPERDPSHILLECVPARALDEGGAAGEGASGSGSQGGSGSAPAAAAAAAPAAAEEGWVALDERRGVKFAARGQLLSFSVSAPCRVPSRRWRLRVLAARDPATANSVQLAGWEAYTAGGAAVAAAPPVGDADACGSSEDAAGGGGGGEGYLTADARRALRSMAAAAQPASASAAPSDGAAGAAGSGPAADAAGTGAGAGGAGDAAALRLLRRVAANLGAEPADEKFFQLRGDKVAALLERPACLAALLAMGFRPVLLPPRPGGTRQLPRSEAGVHPSEVGLISDHTAAEDSGSDGRDAAQRAAAEVLALLGATCA</sequence>
<evidence type="ECO:0000256" key="1">
    <source>
        <dbReference type="ARBA" id="ARBA00009390"/>
    </source>
</evidence>
<dbReference type="SUPFAM" id="SSF54001">
    <property type="entry name" value="Cysteine proteinases"/>
    <property type="match status" value="1"/>
</dbReference>
<feature type="region of interest" description="Disordered" evidence="4">
    <location>
        <begin position="487"/>
        <end position="507"/>
    </location>
</feature>
<dbReference type="Pfam" id="PF01841">
    <property type="entry name" value="Transglut_core"/>
    <property type="match status" value="1"/>
</dbReference>
<dbReference type="GO" id="GO:0005829">
    <property type="term" value="C:cytosol"/>
    <property type="evidence" value="ECO:0007669"/>
    <property type="project" value="TreeGrafter"/>
</dbReference>
<dbReference type="AlphaFoldDB" id="A0A0D2MA64"/>
<dbReference type="InterPro" id="IPR050883">
    <property type="entry name" value="PNGase"/>
</dbReference>
<keyword evidence="3" id="KW-0862">Zinc</keyword>
<evidence type="ECO:0000256" key="2">
    <source>
        <dbReference type="ARBA" id="ARBA00022723"/>
    </source>
</evidence>
<dbReference type="InterPro" id="IPR002931">
    <property type="entry name" value="Transglutaminase-like"/>
</dbReference>
<gene>
    <name evidence="6" type="ORF">MNEG_7814</name>
</gene>
<keyword evidence="7" id="KW-1185">Reference proteome</keyword>
<dbReference type="KEGG" id="mng:MNEG_7814"/>